<dbReference type="AlphaFoldDB" id="A0A1I6HTW9"/>
<gene>
    <name evidence="1" type="ORF">SAMN04488010_0741</name>
</gene>
<dbReference type="STRING" id="440514.SAMN04488010_0741"/>
<dbReference type="Proteomes" id="UP000199462">
    <property type="component" value="Unassembled WGS sequence"/>
</dbReference>
<dbReference type="RefSeq" id="WP_091901528.1">
    <property type="nucleotide sequence ID" value="NZ_FOYX01000001.1"/>
</dbReference>
<protein>
    <submittedName>
        <fullName evidence="1">Uncharacterized protein</fullName>
    </submittedName>
</protein>
<keyword evidence="2" id="KW-1185">Reference proteome</keyword>
<reference evidence="2" key="1">
    <citation type="submission" date="2016-10" db="EMBL/GenBank/DDBJ databases">
        <authorList>
            <person name="Varghese N."/>
            <person name="Submissions S."/>
        </authorList>
    </citation>
    <scope>NUCLEOTIDE SEQUENCE [LARGE SCALE GENOMIC DNA]</scope>
    <source>
        <strain evidence="2">DSM 19891</strain>
    </source>
</reference>
<proteinExistence type="predicted"/>
<evidence type="ECO:0000313" key="2">
    <source>
        <dbReference type="Proteomes" id="UP000199462"/>
    </source>
</evidence>
<evidence type="ECO:0000313" key="1">
    <source>
        <dbReference type="EMBL" id="SFR57690.1"/>
    </source>
</evidence>
<accession>A0A1I6HTW9</accession>
<dbReference type="EMBL" id="FOYX01000001">
    <property type="protein sequence ID" value="SFR57690.1"/>
    <property type="molecule type" value="Genomic_DNA"/>
</dbReference>
<organism evidence="1 2">
    <name type="scientific">Maribacter stanieri</name>
    <dbReference type="NCBI Taxonomy" id="440514"/>
    <lineage>
        <taxon>Bacteria</taxon>
        <taxon>Pseudomonadati</taxon>
        <taxon>Bacteroidota</taxon>
        <taxon>Flavobacteriia</taxon>
        <taxon>Flavobacteriales</taxon>
        <taxon>Flavobacteriaceae</taxon>
        <taxon>Maribacter</taxon>
    </lineage>
</organism>
<sequence length="91" mass="10313">MEAKLITPDSQYFPGQLNVTFSEELVNFDIDKWVAVNYEITNYSIYNSSVSSSVLSEENYNAIAANKTGYFLIEDNGVVNQLNYEVILETN</sequence>
<name>A0A1I6HTW9_9FLAO</name>